<dbReference type="RefSeq" id="WP_169946431.1">
    <property type="nucleotide sequence ID" value="NZ_CP053015.1"/>
</dbReference>
<dbReference type="InterPro" id="IPR007060">
    <property type="entry name" value="FtsL/DivIC"/>
</dbReference>
<organism evidence="1 2">
    <name type="scientific">Sphingomonas lacunae</name>
    <dbReference type="NCBI Taxonomy" id="2698828"/>
    <lineage>
        <taxon>Bacteria</taxon>
        <taxon>Pseudomonadati</taxon>
        <taxon>Pseudomonadota</taxon>
        <taxon>Alphaproteobacteria</taxon>
        <taxon>Sphingomonadales</taxon>
        <taxon>Sphingomonadaceae</taxon>
        <taxon>Sphingomonas</taxon>
    </lineage>
</organism>
<evidence type="ECO:0000313" key="2">
    <source>
        <dbReference type="Proteomes" id="UP000503018"/>
    </source>
</evidence>
<dbReference type="Proteomes" id="UP000503018">
    <property type="component" value="Chromosome"/>
</dbReference>
<evidence type="ECO:0000313" key="1">
    <source>
        <dbReference type="EMBL" id="QJQ32804.1"/>
    </source>
</evidence>
<dbReference type="AlphaFoldDB" id="A0A6M4AUT8"/>
<dbReference type="KEGG" id="slan:GV829_10410"/>
<accession>A0A6M4AUT8</accession>
<dbReference type="EMBL" id="CP053015">
    <property type="protein sequence ID" value="QJQ32804.1"/>
    <property type="molecule type" value="Genomic_DNA"/>
</dbReference>
<name>A0A6M4AUT8_9SPHN</name>
<dbReference type="Pfam" id="PF04977">
    <property type="entry name" value="DivIC"/>
    <property type="match status" value="1"/>
</dbReference>
<reference evidence="1 2" key="1">
    <citation type="submission" date="2020-01" db="EMBL/GenBank/DDBJ databases">
        <title>Sphingomonas sp. strain CSW-10.</title>
        <authorList>
            <person name="Chen W.-M."/>
        </authorList>
    </citation>
    <scope>NUCLEOTIDE SEQUENCE [LARGE SCALE GENOMIC DNA]</scope>
    <source>
        <strain evidence="1 2">CSW-10</strain>
    </source>
</reference>
<proteinExistence type="predicted"/>
<keyword evidence="2" id="KW-1185">Reference proteome</keyword>
<protein>
    <submittedName>
        <fullName evidence="1">Septum formation initiator family protein</fullName>
    </submittedName>
</protein>
<sequence>MPSPMPLKRNRRDYWPVASAMFALAVILAWLLFGQTGIFAWNDYSRALNVRRAELAELKQEQARLINHQRLLDPKGVDPDLMDEQVRAELNLLHPDEIVVPLN</sequence>
<gene>
    <name evidence="1" type="ORF">GV829_10410</name>
</gene>